<proteinExistence type="predicted"/>
<keyword evidence="1" id="KW-0472">Membrane</keyword>
<dbReference type="Gene3D" id="2.60.120.380">
    <property type="match status" value="2"/>
</dbReference>
<accession>A0A1F5YC13</accession>
<gene>
    <name evidence="2" type="ORF">A2Z06_04175</name>
</gene>
<evidence type="ECO:0008006" key="4">
    <source>
        <dbReference type="Google" id="ProtNLM"/>
    </source>
</evidence>
<sequence length="369" mass="40211">MTGRQILSQGASIFNAFLILVLSGFLTIEQLRAQGDSPPEEIHYGDFLNREINPSYEIDTFFFRGDSGDAIILLVTDHSGEGGGTTVELELRDPYGNLLASSGDDTQVRITYILPADGIYTIYVWEWLGDWIMPYSIDLEKIAPNPVGIEIGFGDSMEEEVSDLGGIDLLTFEGCTGDVVTIIVTDLSGLGGETTIELELWDPAGNLRDSKDGDSQARIDYTLPSDGTYAILIWEWHGDYVLPYAVALQRTQGGGCGLVEGPSLNIILNQHEFTTGETLVISGQFTNGPNPATVEVKAWAELPNGNLLRVPGVPDEMALGPGEDFTQELFRRDFTGSEPTGDYSIGGRLENPITGQDLSLDIENFTFTH</sequence>
<keyword evidence="1" id="KW-1133">Transmembrane helix</keyword>
<evidence type="ECO:0000313" key="2">
    <source>
        <dbReference type="EMBL" id="OGF97707.1"/>
    </source>
</evidence>
<dbReference type="Proteomes" id="UP000179034">
    <property type="component" value="Unassembled WGS sequence"/>
</dbReference>
<evidence type="ECO:0000256" key="1">
    <source>
        <dbReference type="SAM" id="Phobius"/>
    </source>
</evidence>
<dbReference type="AlphaFoldDB" id="A0A1F5YC13"/>
<protein>
    <recommendedName>
        <fullName evidence="4">Peptidase C-terminal archaeal/bacterial domain-containing protein</fullName>
    </recommendedName>
</protein>
<evidence type="ECO:0000313" key="3">
    <source>
        <dbReference type="Proteomes" id="UP000179034"/>
    </source>
</evidence>
<keyword evidence="1" id="KW-0812">Transmembrane</keyword>
<feature type="transmembrane region" description="Helical" evidence="1">
    <location>
        <begin position="6"/>
        <end position="28"/>
    </location>
</feature>
<name>A0A1F5YC13_9BACT</name>
<dbReference type="EMBL" id="MFIW01000067">
    <property type="protein sequence ID" value="OGF97707.1"/>
    <property type="molecule type" value="Genomic_DNA"/>
</dbReference>
<organism evidence="2 3">
    <name type="scientific">Candidatus Glassbacteria bacterium RBG_16_58_8</name>
    <dbReference type="NCBI Taxonomy" id="1817866"/>
    <lineage>
        <taxon>Bacteria</taxon>
        <taxon>Candidatus Glassiibacteriota</taxon>
    </lineage>
</organism>
<reference evidence="2 3" key="1">
    <citation type="journal article" date="2016" name="Nat. Commun.">
        <title>Thousands of microbial genomes shed light on interconnected biogeochemical processes in an aquifer system.</title>
        <authorList>
            <person name="Anantharaman K."/>
            <person name="Brown C.T."/>
            <person name="Hug L.A."/>
            <person name="Sharon I."/>
            <person name="Castelle C.J."/>
            <person name="Probst A.J."/>
            <person name="Thomas B.C."/>
            <person name="Singh A."/>
            <person name="Wilkins M.J."/>
            <person name="Karaoz U."/>
            <person name="Brodie E.L."/>
            <person name="Williams K.H."/>
            <person name="Hubbard S.S."/>
            <person name="Banfield J.F."/>
        </authorList>
    </citation>
    <scope>NUCLEOTIDE SEQUENCE [LARGE SCALE GENOMIC DNA]</scope>
</reference>
<comment type="caution">
    <text evidence="2">The sequence shown here is derived from an EMBL/GenBank/DDBJ whole genome shotgun (WGS) entry which is preliminary data.</text>
</comment>